<dbReference type="Proteomes" id="UP000033163">
    <property type="component" value="Chromosome I"/>
</dbReference>
<dbReference type="RefSeq" id="WP_020425749.1">
    <property type="nucleotide sequence ID" value="NZ_AGBD01000028.1"/>
</dbReference>
<reference evidence="2" key="1">
    <citation type="submission" date="2015-03" db="EMBL/GenBank/DDBJ databases">
        <authorList>
            <person name="Wibberg D."/>
        </authorList>
    </citation>
    <scope>NUCLEOTIDE SEQUENCE [LARGE SCALE GENOMIC DNA]</scope>
</reference>
<proteinExistence type="predicted"/>
<dbReference type="AlphaFoldDB" id="A0A0E4CU43"/>
<evidence type="ECO:0000313" key="1">
    <source>
        <dbReference type="EMBL" id="CQR51489.1"/>
    </source>
</evidence>
<dbReference type="HOGENOM" id="CLU_153859_0_0_9"/>
<name>A0A0E4CU43_9BACL</name>
<gene>
    <name evidence="1" type="ORF">PRIO_0235</name>
</gene>
<dbReference type="KEGG" id="pri:PRIO_0235"/>
<accession>A0A0E4CU43</accession>
<dbReference type="PATRIC" id="fig|1073571.4.peg.219"/>
<protein>
    <submittedName>
        <fullName evidence="1">Uncharacterized protein</fullName>
    </submittedName>
</protein>
<sequence>MAWITPKVDWLPNDYYAYGDMDRVENNIKEMVSIMQEKGVAVTITPGVTTRNEWWVPFEDDFKRIESNLDKLRQPYTPVGWVGRDLPWTPEQPFGYADANRWELNLLLLWQHYHG</sequence>
<organism evidence="1 2">
    <name type="scientific">Paenibacillus riograndensis SBR5</name>
    <dbReference type="NCBI Taxonomy" id="1073571"/>
    <lineage>
        <taxon>Bacteria</taxon>
        <taxon>Bacillati</taxon>
        <taxon>Bacillota</taxon>
        <taxon>Bacilli</taxon>
        <taxon>Bacillales</taxon>
        <taxon>Paenibacillaceae</taxon>
        <taxon>Paenibacillus</taxon>
        <taxon>Paenibacillus sonchi group</taxon>
    </lineage>
</organism>
<dbReference type="EMBL" id="LN831776">
    <property type="protein sequence ID" value="CQR51489.1"/>
    <property type="molecule type" value="Genomic_DNA"/>
</dbReference>
<evidence type="ECO:0000313" key="2">
    <source>
        <dbReference type="Proteomes" id="UP000033163"/>
    </source>
</evidence>